<feature type="domain" description="BD-FAE-like" evidence="3">
    <location>
        <begin position="133"/>
        <end position="337"/>
    </location>
</feature>
<evidence type="ECO:0000313" key="4">
    <source>
        <dbReference type="EMBL" id="GAA2002124.1"/>
    </source>
</evidence>
<dbReference type="EMBL" id="BAAAPC010000013">
    <property type="protein sequence ID" value="GAA2002124.1"/>
    <property type="molecule type" value="Genomic_DNA"/>
</dbReference>
<dbReference type="Proteomes" id="UP001501585">
    <property type="component" value="Unassembled WGS sequence"/>
</dbReference>
<keyword evidence="2" id="KW-1133">Transmembrane helix</keyword>
<feature type="transmembrane region" description="Helical" evidence="2">
    <location>
        <begin position="31"/>
        <end position="56"/>
    </location>
</feature>
<dbReference type="InterPro" id="IPR049492">
    <property type="entry name" value="BD-FAE-like_dom"/>
</dbReference>
<keyword evidence="1" id="KW-0378">Hydrolase</keyword>
<dbReference type="PANTHER" id="PTHR48081">
    <property type="entry name" value="AB HYDROLASE SUPERFAMILY PROTEIN C4A8.06C"/>
    <property type="match status" value="1"/>
</dbReference>
<comment type="caution">
    <text evidence="4">The sequence shown here is derived from an EMBL/GenBank/DDBJ whole genome shotgun (WGS) entry which is preliminary data.</text>
</comment>
<dbReference type="PANTHER" id="PTHR48081:SF13">
    <property type="entry name" value="ALPHA_BETA HYDROLASE"/>
    <property type="match status" value="1"/>
</dbReference>
<dbReference type="InterPro" id="IPR050300">
    <property type="entry name" value="GDXG_lipolytic_enzyme"/>
</dbReference>
<gene>
    <name evidence="4" type="ORF">GCM10009799_31610</name>
</gene>
<keyword evidence="5" id="KW-1185">Reference proteome</keyword>
<organism evidence="4 5">
    <name type="scientific">Nocardiopsis rhodophaea</name>
    <dbReference type="NCBI Taxonomy" id="280238"/>
    <lineage>
        <taxon>Bacteria</taxon>
        <taxon>Bacillati</taxon>
        <taxon>Actinomycetota</taxon>
        <taxon>Actinomycetes</taxon>
        <taxon>Streptosporangiales</taxon>
        <taxon>Nocardiopsidaceae</taxon>
        <taxon>Nocardiopsis</taxon>
    </lineage>
</organism>
<evidence type="ECO:0000259" key="3">
    <source>
        <dbReference type="Pfam" id="PF20434"/>
    </source>
</evidence>
<keyword evidence="2" id="KW-0472">Membrane</keyword>
<evidence type="ECO:0000256" key="1">
    <source>
        <dbReference type="ARBA" id="ARBA00022801"/>
    </source>
</evidence>
<dbReference type="Gene3D" id="3.40.50.1820">
    <property type="entry name" value="alpha/beta hydrolase"/>
    <property type="match status" value="1"/>
</dbReference>
<proteinExistence type="predicted"/>
<accession>A0ABN2TB35</accession>
<dbReference type="SUPFAM" id="SSF53474">
    <property type="entry name" value="alpha/beta-Hydrolases"/>
    <property type="match status" value="1"/>
</dbReference>
<evidence type="ECO:0000313" key="5">
    <source>
        <dbReference type="Proteomes" id="UP001501585"/>
    </source>
</evidence>
<dbReference type="InterPro" id="IPR029058">
    <property type="entry name" value="AB_hydrolase_fold"/>
</dbReference>
<name>A0ABN2TB35_9ACTN</name>
<feature type="transmembrane region" description="Helical" evidence="2">
    <location>
        <begin position="63"/>
        <end position="81"/>
    </location>
</feature>
<keyword evidence="2" id="KW-0812">Transmembrane</keyword>
<sequence length="381" mass="41298">MILAVLLAVVAAVAVFLVARPVGYGNPGTSLAMFFLAYPLHLLGVTLLALVLGLLAWRHRSRVPMALCAVALVLSLIAALWPSTDMWRYARQANVPLSLGTYAANAFRANLGEPQPDRTRTYGTASDGTELKLDVWQAENAPDNHPAVVMVHGGAWVKGTRGMAPDWNRWLNERGYDVFDVGYRLAPPMRGKQEVGDVKCALGWVASHAAEYGIDPQRISMMGQSAGGNLALLAAYSTGDYRLPASCDVPDVPVASVVNMYGPTELARGYRTTGSGESVREAMRKYLGGSPDERPDLYRLLSPLYYVDEEAPPTLTLLGRRDRLVPVDQAKLLGAALDDAGVRHETWLLPGTDHGFDSNWGGLATQFARDRIADFLPPARG</sequence>
<evidence type="ECO:0000256" key="2">
    <source>
        <dbReference type="SAM" id="Phobius"/>
    </source>
</evidence>
<reference evidence="4 5" key="1">
    <citation type="journal article" date="2019" name="Int. J. Syst. Evol. Microbiol.">
        <title>The Global Catalogue of Microorganisms (GCM) 10K type strain sequencing project: providing services to taxonomists for standard genome sequencing and annotation.</title>
        <authorList>
            <consortium name="The Broad Institute Genomics Platform"/>
            <consortium name="The Broad Institute Genome Sequencing Center for Infectious Disease"/>
            <person name="Wu L."/>
            <person name="Ma J."/>
        </authorList>
    </citation>
    <scope>NUCLEOTIDE SEQUENCE [LARGE SCALE GENOMIC DNA]</scope>
    <source>
        <strain evidence="4 5">JCM 15313</strain>
    </source>
</reference>
<dbReference type="Pfam" id="PF20434">
    <property type="entry name" value="BD-FAE"/>
    <property type="match status" value="1"/>
</dbReference>
<protein>
    <recommendedName>
        <fullName evidence="3">BD-FAE-like domain-containing protein</fullName>
    </recommendedName>
</protein>